<dbReference type="InterPro" id="IPR050180">
    <property type="entry name" value="RNR_Ribonuclease"/>
</dbReference>
<keyword evidence="11" id="KW-1185">Reference proteome</keyword>
<dbReference type="NCBIfam" id="TIGR02063">
    <property type="entry name" value="RNase_R"/>
    <property type="match status" value="1"/>
</dbReference>
<accession>A0A926D1G3</accession>
<dbReference type="Proteomes" id="UP000654279">
    <property type="component" value="Unassembled WGS sequence"/>
</dbReference>
<comment type="similarity">
    <text evidence="8">Belongs to the RNR ribonuclease family. RNase R subfamily.</text>
</comment>
<evidence type="ECO:0000256" key="1">
    <source>
        <dbReference type="ARBA" id="ARBA00001849"/>
    </source>
</evidence>
<dbReference type="Pfam" id="PF08206">
    <property type="entry name" value="OB_RNB"/>
    <property type="match status" value="1"/>
</dbReference>
<sequence>MQEMMENILSYFDRPKCGPAELSQLQAFVKAQGGEAGGVKEAVLEMVGQGKLVLTQNGRYATPAMIGLLAGRIQGNAKGFGFLIPDDEEADDLFIPANGMKSAMHKDRVLCRIIRQPQNGRSGEGEVVQILSRANSRVVGLFDRPWKSAFVIPDDPRLGQDIHISHELYGGAKHEDKVVVEIIKWPSGNRAAEGKVVEVLGNKDDPGCDVLSIIRQAGLPEVFPQGVLDAARAIPQEVPEAAKQGRKDFRDWTVMTIDGADSKDLDDAISIKRLENGRYQLGVHIADVSHYVQESSLLDQEALLRGTSVYFADRVIPMLPPELSNGICSLNPDVDRLTLSCIMEIDENGEVQDAQIVESVINNKYRMTYDGVNKIFAGDEEMCRAYAPILEDLGTMRELMDLLLARRERNGGLDFDVPEAKIILNEKGRAVDVVLRERGISERMIEEFMLAANRSVALCARHAELPFLYRVHEDPDKDKMKEFAQFVNAFGYTLKVKGKVTPKQLQELLEQIEGTPEENVINQVMLRSMQKAKYLELPLGHFGLAAPDYCHFTSPIRRYPDLEIHRILKEWLHGKLDEKRVKQLEKAMPGIAQQTSQAERSAMEAERAVDDLKKAEYMMDHVGEEYDGVISGVTQYGVYVQLPNTVEGLVHVSALDNDYYVFDEKRYALIGERTRKSLRLGDPARVRVDAVDVDLRRIDFGPAPGWLDAKES</sequence>
<dbReference type="GO" id="GO:0008859">
    <property type="term" value="F:exoribonuclease II activity"/>
    <property type="evidence" value="ECO:0007669"/>
    <property type="project" value="UniProtKB-UniRule"/>
</dbReference>
<dbReference type="InterPro" id="IPR040476">
    <property type="entry name" value="CSD2"/>
</dbReference>
<dbReference type="GO" id="GO:0006402">
    <property type="term" value="P:mRNA catabolic process"/>
    <property type="evidence" value="ECO:0007669"/>
    <property type="project" value="TreeGrafter"/>
</dbReference>
<evidence type="ECO:0000256" key="6">
    <source>
        <dbReference type="ARBA" id="ARBA00022839"/>
    </source>
</evidence>
<dbReference type="HAMAP" id="MF_01895">
    <property type="entry name" value="RNase_R"/>
    <property type="match status" value="1"/>
</dbReference>
<keyword evidence="5 8" id="KW-0378">Hydrolase</keyword>
<protein>
    <recommendedName>
        <fullName evidence="8">Ribonuclease R</fullName>
        <shortName evidence="8">RNase R</shortName>
        <ecNumber evidence="8">3.1.13.1</ecNumber>
    </recommendedName>
</protein>
<dbReference type="EC" id="3.1.13.1" evidence="8"/>
<dbReference type="EMBL" id="JACRSO010000002">
    <property type="protein sequence ID" value="MBC8529214.1"/>
    <property type="molecule type" value="Genomic_DNA"/>
</dbReference>
<evidence type="ECO:0000256" key="5">
    <source>
        <dbReference type="ARBA" id="ARBA00022801"/>
    </source>
</evidence>
<dbReference type="CDD" id="cd04471">
    <property type="entry name" value="S1_RNase_R"/>
    <property type="match status" value="1"/>
</dbReference>
<dbReference type="PANTHER" id="PTHR23355">
    <property type="entry name" value="RIBONUCLEASE"/>
    <property type="match status" value="1"/>
</dbReference>
<comment type="caution">
    <text evidence="10">The sequence shown here is derived from an EMBL/GenBank/DDBJ whole genome shotgun (WGS) entry which is preliminary data.</text>
</comment>
<dbReference type="InterPro" id="IPR001900">
    <property type="entry name" value="RNase_II/R"/>
</dbReference>
<evidence type="ECO:0000313" key="10">
    <source>
        <dbReference type="EMBL" id="MBC8529214.1"/>
    </source>
</evidence>
<dbReference type="InterPro" id="IPR011129">
    <property type="entry name" value="CSD"/>
</dbReference>
<keyword evidence="3 8" id="KW-0963">Cytoplasm</keyword>
<proteinExistence type="inferred from homology"/>
<dbReference type="InterPro" id="IPR011805">
    <property type="entry name" value="RNase_R"/>
</dbReference>
<dbReference type="SUPFAM" id="SSF50249">
    <property type="entry name" value="Nucleic acid-binding proteins"/>
    <property type="match status" value="4"/>
</dbReference>
<comment type="catalytic activity">
    <reaction evidence="1 8">
        <text>Exonucleolytic cleavage in the 3'- to 5'-direction to yield nucleoside 5'-phosphates.</text>
        <dbReference type="EC" id="3.1.13.1"/>
    </reaction>
</comment>
<dbReference type="GO" id="GO:0005829">
    <property type="term" value="C:cytosol"/>
    <property type="evidence" value="ECO:0007669"/>
    <property type="project" value="TreeGrafter"/>
</dbReference>
<dbReference type="NCBIfam" id="TIGR00358">
    <property type="entry name" value="3_prime_RNase"/>
    <property type="match status" value="1"/>
</dbReference>
<comment type="function">
    <text evidence="8">3'-5' exoribonuclease that releases 5'-nucleoside monophosphates and is involved in maturation of structured RNAs.</text>
</comment>
<dbReference type="SMART" id="SM00316">
    <property type="entry name" value="S1"/>
    <property type="match status" value="1"/>
</dbReference>
<dbReference type="InterPro" id="IPR003029">
    <property type="entry name" value="S1_domain"/>
</dbReference>
<dbReference type="GO" id="GO:0003723">
    <property type="term" value="F:RNA binding"/>
    <property type="evidence" value="ECO:0007669"/>
    <property type="project" value="UniProtKB-UniRule"/>
</dbReference>
<name>A0A926D1G3_9FIRM</name>
<evidence type="ECO:0000256" key="4">
    <source>
        <dbReference type="ARBA" id="ARBA00022722"/>
    </source>
</evidence>
<gene>
    <name evidence="8 10" type="primary">rnr</name>
    <name evidence="10" type="ORF">H8699_07215</name>
</gene>
<dbReference type="Gene3D" id="2.40.50.140">
    <property type="entry name" value="Nucleic acid-binding proteins"/>
    <property type="match status" value="2"/>
</dbReference>
<dbReference type="PANTHER" id="PTHR23355:SF9">
    <property type="entry name" value="DIS3-LIKE EXONUCLEASE 2"/>
    <property type="match status" value="1"/>
</dbReference>
<keyword evidence="7 8" id="KW-0694">RNA-binding</keyword>
<evidence type="ECO:0000313" key="11">
    <source>
        <dbReference type="Proteomes" id="UP000654279"/>
    </source>
</evidence>
<dbReference type="InterPro" id="IPR012340">
    <property type="entry name" value="NA-bd_OB-fold"/>
</dbReference>
<feature type="domain" description="S1 motif" evidence="9">
    <location>
        <begin position="623"/>
        <end position="703"/>
    </location>
</feature>
<comment type="subcellular location">
    <subcellularLocation>
        <location evidence="2 8">Cytoplasm</location>
    </subcellularLocation>
</comment>
<dbReference type="PROSITE" id="PS50126">
    <property type="entry name" value="S1"/>
    <property type="match status" value="1"/>
</dbReference>
<dbReference type="AlphaFoldDB" id="A0A926D1G3"/>
<keyword evidence="6 8" id="KW-0269">Exonuclease</keyword>
<dbReference type="Pfam" id="PF00773">
    <property type="entry name" value="RNB"/>
    <property type="match status" value="1"/>
</dbReference>
<keyword evidence="4 8" id="KW-0540">Nuclease</keyword>
<reference evidence="10" key="1">
    <citation type="submission" date="2020-08" db="EMBL/GenBank/DDBJ databases">
        <title>Genome public.</title>
        <authorList>
            <person name="Liu C."/>
            <person name="Sun Q."/>
        </authorList>
    </citation>
    <scope>NUCLEOTIDE SEQUENCE</scope>
    <source>
        <strain evidence="10">NSJ-44</strain>
    </source>
</reference>
<organism evidence="10 11">
    <name type="scientific">Luoshenia tenuis</name>
    <dbReference type="NCBI Taxonomy" id="2763654"/>
    <lineage>
        <taxon>Bacteria</taxon>
        <taxon>Bacillati</taxon>
        <taxon>Bacillota</taxon>
        <taxon>Clostridia</taxon>
        <taxon>Christensenellales</taxon>
        <taxon>Christensenellaceae</taxon>
        <taxon>Luoshenia</taxon>
    </lineage>
</organism>
<dbReference type="SMART" id="SM00357">
    <property type="entry name" value="CSP"/>
    <property type="match status" value="1"/>
</dbReference>
<evidence type="ECO:0000256" key="3">
    <source>
        <dbReference type="ARBA" id="ARBA00022490"/>
    </source>
</evidence>
<evidence type="ECO:0000259" key="9">
    <source>
        <dbReference type="PROSITE" id="PS50126"/>
    </source>
</evidence>
<dbReference type="InterPro" id="IPR013223">
    <property type="entry name" value="RNase_B_OB_dom"/>
</dbReference>
<dbReference type="Pfam" id="PF17876">
    <property type="entry name" value="CSD2"/>
    <property type="match status" value="1"/>
</dbReference>
<dbReference type="SMART" id="SM00955">
    <property type="entry name" value="RNB"/>
    <property type="match status" value="1"/>
</dbReference>
<evidence type="ECO:0000256" key="8">
    <source>
        <dbReference type="HAMAP-Rule" id="MF_01895"/>
    </source>
</evidence>
<evidence type="ECO:0000256" key="2">
    <source>
        <dbReference type="ARBA" id="ARBA00004496"/>
    </source>
</evidence>
<dbReference type="InterPro" id="IPR004476">
    <property type="entry name" value="RNase_II/RNase_R"/>
</dbReference>
<dbReference type="Pfam" id="PF00575">
    <property type="entry name" value="S1"/>
    <property type="match status" value="1"/>
</dbReference>
<evidence type="ECO:0000256" key="7">
    <source>
        <dbReference type="ARBA" id="ARBA00022884"/>
    </source>
</evidence>